<evidence type="ECO:0000313" key="3">
    <source>
        <dbReference type="Proteomes" id="UP000799766"/>
    </source>
</evidence>
<accession>A0A6A6NW94</accession>
<keyword evidence="3" id="KW-1185">Reference proteome</keyword>
<proteinExistence type="predicted"/>
<keyword evidence="1" id="KW-0472">Membrane</keyword>
<dbReference type="AlphaFoldDB" id="A0A6A6NW94"/>
<evidence type="ECO:0008006" key="4">
    <source>
        <dbReference type="Google" id="ProtNLM"/>
    </source>
</evidence>
<keyword evidence="1" id="KW-0812">Transmembrane</keyword>
<feature type="transmembrane region" description="Helical" evidence="1">
    <location>
        <begin position="74"/>
        <end position="98"/>
    </location>
</feature>
<keyword evidence="1" id="KW-1133">Transmembrane helix</keyword>
<reference evidence="2" key="1">
    <citation type="journal article" date="2020" name="Stud. Mycol.">
        <title>101 Dothideomycetes genomes: a test case for predicting lifestyles and emergence of pathogens.</title>
        <authorList>
            <person name="Haridas S."/>
            <person name="Albert R."/>
            <person name="Binder M."/>
            <person name="Bloem J."/>
            <person name="Labutti K."/>
            <person name="Salamov A."/>
            <person name="Andreopoulos B."/>
            <person name="Baker S."/>
            <person name="Barry K."/>
            <person name="Bills G."/>
            <person name="Bluhm B."/>
            <person name="Cannon C."/>
            <person name="Castanera R."/>
            <person name="Culley D."/>
            <person name="Daum C."/>
            <person name="Ezra D."/>
            <person name="Gonzalez J."/>
            <person name="Henrissat B."/>
            <person name="Kuo A."/>
            <person name="Liang C."/>
            <person name="Lipzen A."/>
            <person name="Lutzoni F."/>
            <person name="Magnuson J."/>
            <person name="Mondo S."/>
            <person name="Nolan M."/>
            <person name="Ohm R."/>
            <person name="Pangilinan J."/>
            <person name="Park H.-J."/>
            <person name="Ramirez L."/>
            <person name="Alfaro M."/>
            <person name="Sun H."/>
            <person name="Tritt A."/>
            <person name="Yoshinaga Y."/>
            <person name="Zwiers L.-H."/>
            <person name="Turgeon B."/>
            <person name="Goodwin S."/>
            <person name="Spatafora J."/>
            <person name="Crous P."/>
            <person name="Grigoriev I."/>
        </authorList>
    </citation>
    <scope>NUCLEOTIDE SEQUENCE</scope>
    <source>
        <strain evidence="2">ATCC 16933</strain>
    </source>
</reference>
<organism evidence="2 3">
    <name type="scientific">Lineolata rhizophorae</name>
    <dbReference type="NCBI Taxonomy" id="578093"/>
    <lineage>
        <taxon>Eukaryota</taxon>
        <taxon>Fungi</taxon>
        <taxon>Dikarya</taxon>
        <taxon>Ascomycota</taxon>
        <taxon>Pezizomycotina</taxon>
        <taxon>Dothideomycetes</taxon>
        <taxon>Dothideomycetes incertae sedis</taxon>
        <taxon>Lineolatales</taxon>
        <taxon>Lineolataceae</taxon>
        <taxon>Lineolata</taxon>
    </lineage>
</organism>
<name>A0A6A6NW94_9PEZI</name>
<dbReference type="Proteomes" id="UP000799766">
    <property type="component" value="Unassembled WGS sequence"/>
</dbReference>
<sequence length="151" mass="16549">MSTKMGAMAANTPWDLFLVCGCVGLGLSRVMSLLVSASSIAQLCFRFLCSAFPSSWILPLPFRPRYLRSPGGTITLCPLLFCPLLLYPLSTLFFLFPFRLCFSLRLCLSWVRALGSAVCGFVAMGAWRSTLSAAALLLCGFPRIRRPRVGV</sequence>
<protein>
    <recommendedName>
        <fullName evidence="4">Transmembrane protein</fullName>
    </recommendedName>
</protein>
<dbReference type="EMBL" id="MU001685">
    <property type="protein sequence ID" value="KAF2455747.1"/>
    <property type="molecule type" value="Genomic_DNA"/>
</dbReference>
<evidence type="ECO:0000313" key="2">
    <source>
        <dbReference type="EMBL" id="KAF2455747.1"/>
    </source>
</evidence>
<gene>
    <name evidence="2" type="ORF">BDY21DRAFT_348540</name>
</gene>
<feature type="transmembrane region" description="Helical" evidence="1">
    <location>
        <begin position="110"/>
        <end position="138"/>
    </location>
</feature>
<evidence type="ECO:0000256" key="1">
    <source>
        <dbReference type="SAM" id="Phobius"/>
    </source>
</evidence>